<reference evidence="2 4" key="1">
    <citation type="submission" date="2017-12" db="EMBL/GenBank/DDBJ databases">
        <title>High-resolution comparative analysis of great ape genomes.</title>
        <authorList>
            <person name="Pollen A."/>
            <person name="Hastie A."/>
            <person name="Hormozdiari F."/>
            <person name="Dougherty M."/>
            <person name="Liu R."/>
            <person name="Chaisson M."/>
            <person name="Hoppe E."/>
            <person name="Hill C."/>
            <person name="Pang A."/>
            <person name="Hillier L."/>
            <person name="Baker C."/>
            <person name="Armstrong J."/>
            <person name="Shendure J."/>
            <person name="Paten B."/>
            <person name="Wilson R."/>
            <person name="Chao H."/>
            <person name="Schneider V."/>
            <person name="Ventura M."/>
            <person name="Kronenberg Z."/>
            <person name="Murali S."/>
            <person name="Gordon D."/>
            <person name="Cantsilieris S."/>
            <person name="Munson K."/>
            <person name="Nelson B."/>
            <person name="Raja A."/>
            <person name="Underwood J."/>
            <person name="Diekhans M."/>
            <person name="Fiddes I."/>
            <person name="Haussler D."/>
            <person name="Eichler E."/>
        </authorList>
    </citation>
    <scope>NUCLEOTIDE SEQUENCE [LARGE SCALE GENOMIC DNA]</scope>
    <source>
        <strain evidence="2">Yerkes chimp pedigree #C0471</strain>
        <tissue evidence="2">Blood</tissue>
    </source>
</reference>
<protein>
    <submittedName>
        <fullName evidence="2">STX4 isoform 6</fullName>
    </submittedName>
    <submittedName>
        <fullName evidence="3">STX4 isoform 7</fullName>
    </submittedName>
</protein>
<evidence type="ECO:0000313" key="2">
    <source>
        <dbReference type="EMBL" id="PNI17855.1"/>
    </source>
</evidence>
<accession>A0A2J8J520</accession>
<feature type="compositionally biased region" description="Basic and acidic residues" evidence="1">
    <location>
        <begin position="1"/>
        <end position="12"/>
    </location>
</feature>
<organism evidence="2 4">
    <name type="scientific">Pan troglodytes</name>
    <name type="common">Chimpanzee</name>
    <dbReference type="NCBI Taxonomy" id="9598"/>
    <lineage>
        <taxon>Eukaryota</taxon>
        <taxon>Metazoa</taxon>
        <taxon>Chordata</taxon>
        <taxon>Craniata</taxon>
        <taxon>Vertebrata</taxon>
        <taxon>Euteleostomi</taxon>
        <taxon>Mammalia</taxon>
        <taxon>Eutheria</taxon>
        <taxon>Euarchontoglires</taxon>
        <taxon>Primates</taxon>
        <taxon>Haplorrhini</taxon>
        <taxon>Catarrhini</taxon>
        <taxon>Hominidae</taxon>
        <taxon>Pan</taxon>
    </lineage>
</organism>
<gene>
    <name evidence="2" type="ORF">CK820_G0050563</name>
</gene>
<evidence type="ECO:0000313" key="3">
    <source>
        <dbReference type="EMBL" id="PNI17856.1"/>
    </source>
</evidence>
<dbReference type="AlphaFoldDB" id="A0A2J8J520"/>
<name>A0A2J8J520_PANTR</name>
<evidence type="ECO:0000313" key="4">
    <source>
        <dbReference type="Proteomes" id="UP000236370"/>
    </source>
</evidence>
<evidence type="ECO:0000256" key="1">
    <source>
        <dbReference type="SAM" id="MobiDB-lite"/>
    </source>
</evidence>
<dbReference type="Proteomes" id="UP000236370">
    <property type="component" value="Unassembled WGS sequence"/>
</dbReference>
<dbReference type="EMBL" id="NBAG03000518">
    <property type="protein sequence ID" value="PNI17856.1"/>
    <property type="molecule type" value="Genomic_DNA"/>
</dbReference>
<sequence length="64" mass="7141">MRDRTHELRQGDDSSDEEDKERVALVVHPGTARLGSPDEEFFHKPSRSPSPGPDNSADYCQTGE</sequence>
<comment type="caution">
    <text evidence="2">The sequence shown here is derived from an EMBL/GenBank/DDBJ whole genome shotgun (WGS) entry which is preliminary data.</text>
</comment>
<dbReference type="EMBL" id="NBAG03000518">
    <property type="protein sequence ID" value="PNI17855.1"/>
    <property type="molecule type" value="Genomic_DNA"/>
</dbReference>
<feature type="region of interest" description="Disordered" evidence="1">
    <location>
        <begin position="1"/>
        <end position="64"/>
    </location>
</feature>
<proteinExistence type="predicted"/>